<comment type="caution">
    <text evidence="1">The sequence shown here is derived from an EMBL/GenBank/DDBJ whole genome shotgun (WGS) entry which is preliminary data.</text>
</comment>
<evidence type="ECO:0000313" key="1">
    <source>
        <dbReference type="EMBL" id="PIZ95417.1"/>
    </source>
</evidence>
<name>A0A2M7V9D1_9BACT</name>
<gene>
    <name evidence="1" type="ORF">COX80_04415</name>
</gene>
<evidence type="ECO:0000313" key="2">
    <source>
        <dbReference type="Proteomes" id="UP000231453"/>
    </source>
</evidence>
<proteinExistence type="predicted"/>
<accession>A0A2M7V9D1</accession>
<dbReference type="EMBL" id="PFPL01000053">
    <property type="protein sequence ID" value="PIZ95417.1"/>
    <property type="molecule type" value="Genomic_DNA"/>
</dbReference>
<dbReference type="AlphaFoldDB" id="A0A2M7V9D1"/>
<sequence length="70" mass="8337">MKVIEIVGAVLDIFVDSFHKFTRKFRRNKWKQVLDDKIKREKDHKERLRIITETAKQQGCVVGPKKQEKA</sequence>
<dbReference type="Proteomes" id="UP000231453">
    <property type="component" value="Unassembled WGS sequence"/>
</dbReference>
<organism evidence="1 2">
    <name type="scientific">Candidatus Magasanikbacteria bacterium CG_4_10_14_0_2_um_filter_33_14</name>
    <dbReference type="NCBI Taxonomy" id="1974636"/>
    <lineage>
        <taxon>Bacteria</taxon>
        <taxon>Candidatus Magasanikiibacteriota</taxon>
    </lineage>
</organism>
<reference evidence="2" key="1">
    <citation type="submission" date="2017-09" db="EMBL/GenBank/DDBJ databases">
        <title>Depth-based differentiation of microbial function through sediment-hosted aquifers and enrichment of novel symbionts in the deep terrestrial subsurface.</title>
        <authorList>
            <person name="Probst A.J."/>
            <person name="Ladd B."/>
            <person name="Jarett J.K."/>
            <person name="Geller-Mcgrath D.E."/>
            <person name="Sieber C.M.K."/>
            <person name="Emerson J.B."/>
            <person name="Anantharaman K."/>
            <person name="Thomas B.C."/>
            <person name="Malmstrom R."/>
            <person name="Stieglmeier M."/>
            <person name="Klingl A."/>
            <person name="Woyke T."/>
            <person name="Ryan C.M."/>
            <person name="Banfield J.F."/>
        </authorList>
    </citation>
    <scope>NUCLEOTIDE SEQUENCE [LARGE SCALE GENOMIC DNA]</scope>
</reference>
<protein>
    <submittedName>
        <fullName evidence="1">Uncharacterized protein</fullName>
    </submittedName>
</protein>